<dbReference type="AlphaFoldDB" id="A0A1M5TZ48"/>
<feature type="chain" id="PRO_5039054895" evidence="1">
    <location>
        <begin position="32"/>
        <end position="679"/>
    </location>
</feature>
<keyword evidence="3" id="KW-1185">Reference proteome</keyword>
<dbReference type="Proteomes" id="UP000186132">
    <property type="component" value="Unassembled WGS sequence"/>
</dbReference>
<gene>
    <name evidence="2" type="ORF">SAMN05443575_4086</name>
</gene>
<name>A0A1M5TZ48_9ACTN</name>
<evidence type="ECO:0000313" key="2">
    <source>
        <dbReference type="EMBL" id="SHH56062.1"/>
    </source>
</evidence>
<dbReference type="EMBL" id="FQVU01000007">
    <property type="protein sequence ID" value="SHH56062.1"/>
    <property type="molecule type" value="Genomic_DNA"/>
</dbReference>
<keyword evidence="1" id="KW-0732">Signal</keyword>
<protein>
    <submittedName>
        <fullName evidence="2">Uncharacterized protein</fullName>
    </submittedName>
</protein>
<dbReference type="OrthoDB" id="5168887at2"/>
<sequence length="679" mass="70700">MGRVTRRGRRRAVGRPGLTATVCAAATLASAGLVACTAHRGTPAASASTARPTPEPGRAAVRHAVEPYGLDVRPPASWRAGALTAVTVVVAAPARSVVRKVALHGSAGIFVAERADAAVPTPASAPELRFPGKVRVAVRVTGTLTATAEVVASGRRETLRRVLYVSEESGDVVASDAGPEAVALTVAQRRRPHESVTTFRHRLRDIRYGDARDEVGLVTGQGVGLTVRGQARYDDATGRAHAIRAAAVELVDLERDRSVSLGVTSDDGSFAGDVADRDRRRCRRCVLRVRSVYPGVRVADEATSTPWGIDSSELNLVGALRLRVTLRANNRADNNTAFAVGDALVSATRAAGLVTPGLAVRLTALYPTARIISSFNPGGDGALHLLRDDRFDWDVTQHEFGHYVEQSLGLTAGVEGPHAIGQGQAATHGRIEGEQLAWSEGFASYFAVLAQRVTNAAALDIPHAGDVDYTDTEDVSPPLTYSLAREGPSPFVGKGPDDELTVQRVLFGLTVGDAGAGWPGMPGSVLVARAVASGARTLPTLLAALSAAAAPGRRCLPARTGSPGATARGCAAVVAIGCVAARRGTGPVLTTVSAARLAWSTGPAAPQQLRVFRAVVYSHDRRRVAAVSPLLDRPGWRPTAAAAAAIRRGAHVVVVAWQGGSPAGRYSSCPLPPTGRAAR</sequence>
<evidence type="ECO:0000256" key="1">
    <source>
        <dbReference type="SAM" id="SignalP"/>
    </source>
</evidence>
<dbReference type="STRING" id="1206085.SAMN05443575_4086"/>
<evidence type="ECO:0000313" key="3">
    <source>
        <dbReference type="Proteomes" id="UP000186132"/>
    </source>
</evidence>
<proteinExistence type="predicted"/>
<reference evidence="2 3" key="1">
    <citation type="submission" date="2016-11" db="EMBL/GenBank/DDBJ databases">
        <authorList>
            <person name="Jaros S."/>
            <person name="Januszkiewicz K."/>
            <person name="Wedrychowicz H."/>
        </authorList>
    </citation>
    <scope>NUCLEOTIDE SEQUENCE [LARGE SCALE GENOMIC DNA]</scope>
    <source>
        <strain evidence="2 3">DSM 45627</strain>
    </source>
</reference>
<dbReference type="RefSeq" id="WP_159440915.1">
    <property type="nucleotide sequence ID" value="NZ_FQVU01000007.1"/>
</dbReference>
<feature type="signal peptide" evidence="1">
    <location>
        <begin position="1"/>
        <end position="31"/>
    </location>
</feature>
<organism evidence="2 3">
    <name type="scientific">Jatrophihabitans endophyticus</name>
    <dbReference type="NCBI Taxonomy" id="1206085"/>
    <lineage>
        <taxon>Bacteria</taxon>
        <taxon>Bacillati</taxon>
        <taxon>Actinomycetota</taxon>
        <taxon>Actinomycetes</taxon>
        <taxon>Jatrophihabitantales</taxon>
        <taxon>Jatrophihabitantaceae</taxon>
        <taxon>Jatrophihabitans</taxon>
    </lineage>
</organism>
<accession>A0A1M5TZ48</accession>